<dbReference type="OrthoDB" id="2121879at2759"/>
<protein>
    <recommendedName>
        <fullName evidence="5">DUF7707 domain-containing protein</fullName>
    </recommendedName>
</protein>
<feature type="compositionally biased region" description="Low complexity" evidence="2">
    <location>
        <begin position="155"/>
        <end position="210"/>
    </location>
</feature>
<evidence type="ECO:0000259" key="5">
    <source>
        <dbReference type="Pfam" id="PF24808"/>
    </source>
</evidence>
<dbReference type="PANTHER" id="PTHR38118">
    <property type="entry name" value="ANCHORED CELL WALL PROTEIN 11-RELATED"/>
    <property type="match status" value="1"/>
</dbReference>
<feature type="domain" description="DUF7707" evidence="5">
    <location>
        <begin position="24"/>
        <end position="117"/>
    </location>
</feature>
<keyword evidence="1" id="KW-0175">Coiled coil</keyword>
<dbReference type="Proteomes" id="UP000800092">
    <property type="component" value="Unassembled WGS sequence"/>
</dbReference>
<feature type="region of interest" description="Disordered" evidence="2">
    <location>
        <begin position="247"/>
        <end position="281"/>
    </location>
</feature>
<evidence type="ECO:0000256" key="2">
    <source>
        <dbReference type="SAM" id="MobiDB-lite"/>
    </source>
</evidence>
<keyword evidence="7" id="KW-1185">Reference proteome</keyword>
<feature type="region of interest" description="Disordered" evidence="2">
    <location>
        <begin position="303"/>
        <end position="399"/>
    </location>
</feature>
<gene>
    <name evidence="6" type="ORF">EV356DRAFT_531550</name>
</gene>
<accession>A0A6A6HCW2</accession>
<dbReference type="PANTHER" id="PTHR38118:SF2">
    <property type="entry name" value="CDP-ALCOHOL PHOSPHATIDYLTRANSFERASE PROTEIN"/>
    <property type="match status" value="1"/>
</dbReference>
<keyword evidence="3" id="KW-0812">Transmembrane</keyword>
<evidence type="ECO:0000256" key="4">
    <source>
        <dbReference type="SAM" id="SignalP"/>
    </source>
</evidence>
<evidence type="ECO:0000313" key="6">
    <source>
        <dbReference type="EMBL" id="KAF2235689.1"/>
    </source>
</evidence>
<feature type="compositionally biased region" description="Basic and acidic residues" evidence="2">
    <location>
        <begin position="247"/>
        <end position="256"/>
    </location>
</feature>
<evidence type="ECO:0000256" key="1">
    <source>
        <dbReference type="SAM" id="Coils"/>
    </source>
</evidence>
<evidence type="ECO:0000313" key="7">
    <source>
        <dbReference type="Proteomes" id="UP000800092"/>
    </source>
</evidence>
<keyword evidence="3" id="KW-0472">Membrane</keyword>
<reference evidence="6" key="1">
    <citation type="journal article" date="2020" name="Stud. Mycol.">
        <title>101 Dothideomycetes genomes: a test case for predicting lifestyles and emergence of pathogens.</title>
        <authorList>
            <person name="Haridas S."/>
            <person name="Albert R."/>
            <person name="Binder M."/>
            <person name="Bloem J."/>
            <person name="Labutti K."/>
            <person name="Salamov A."/>
            <person name="Andreopoulos B."/>
            <person name="Baker S."/>
            <person name="Barry K."/>
            <person name="Bills G."/>
            <person name="Bluhm B."/>
            <person name="Cannon C."/>
            <person name="Castanera R."/>
            <person name="Culley D."/>
            <person name="Daum C."/>
            <person name="Ezra D."/>
            <person name="Gonzalez J."/>
            <person name="Henrissat B."/>
            <person name="Kuo A."/>
            <person name="Liang C."/>
            <person name="Lipzen A."/>
            <person name="Lutzoni F."/>
            <person name="Magnuson J."/>
            <person name="Mondo S."/>
            <person name="Nolan M."/>
            <person name="Ohm R."/>
            <person name="Pangilinan J."/>
            <person name="Park H.-J."/>
            <person name="Ramirez L."/>
            <person name="Alfaro M."/>
            <person name="Sun H."/>
            <person name="Tritt A."/>
            <person name="Yoshinaga Y."/>
            <person name="Zwiers L.-H."/>
            <person name="Turgeon B."/>
            <person name="Goodwin S."/>
            <person name="Spatafora J."/>
            <person name="Crous P."/>
            <person name="Grigoriev I."/>
        </authorList>
    </citation>
    <scope>NUCLEOTIDE SEQUENCE</scope>
    <source>
        <strain evidence="6">Tuck. ex Michener</strain>
    </source>
</reference>
<feature type="signal peptide" evidence="4">
    <location>
        <begin position="1"/>
        <end position="20"/>
    </location>
</feature>
<dbReference type="Pfam" id="PF24808">
    <property type="entry name" value="DUF7707"/>
    <property type="match status" value="1"/>
</dbReference>
<keyword evidence="4" id="KW-0732">Signal</keyword>
<evidence type="ECO:0000256" key="3">
    <source>
        <dbReference type="SAM" id="Phobius"/>
    </source>
</evidence>
<proteinExistence type="predicted"/>
<feature type="chain" id="PRO_5025363042" description="DUF7707 domain-containing protein" evidence="4">
    <location>
        <begin position="21"/>
        <end position="448"/>
    </location>
</feature>
<dbReference type="EMBL" id="ML991789">
    <property type="protein sequence ID" value="KAF2235689.1"/>
    <property type="molecule type" value="Genomic_DNA"/>
</dbReference>
<sequence>MLAILIIIVVLLSRAFSSQAQSFTVPPDSIPSDERTEWCEAQVDTCNTLCGNETNANQCDPNDLTYQCICQGGSSPDLSQWNDTIPSFECQAYKSSCPAENPNVFGGQSCDTITCGSLSATTSFEQSSSSSSATSGQIDSAPASLTDSLAGFSQSSAPLSTSRVSPSSSSSSLISPSPTTAATQSRSEQSGSTSSVTSTPTALSSQSSSSGLGGGAVAGIVVGSLVGVCLVALLAFCVWRRRKTDPEFPIRLDPEGKQVVGGDDGYAPKPELEATPAPRANTVEIDGNTTPLQQAPSAADPMFDLLMNSNDRGESTQRCELPSSNRRPRMQELDSDPLFSPAELSASRAHSRRSAVTPRRTQADGSDLPEAQPTSNLSEPIPGPEATGEAEVTVRDDATPDEIARLEGEVRRIDAELAEATRIKTLRQERTAVEERLREARERKDGPS</sequence>
<organism evidence="6 7">
    <name type="scientific">Viridothelium virens</name>
    <name type="common">Speckled blister lichen</name>
    <name type="synonym">Trypethelium virens</name>
    <dbReference type="NCBI Taxonomy" id="1048519"/>
    <lineage>
        <taxon>Eukaryota</taxon>
        <taxon>Fungi</taxon>
        <taxon>Dikarya</taxon>
        <taxon>Ascomycota</taxon>
        <taxon>Pezizomycotina</taxon>
        <taxon>Dothideomycetes</taxon>
        <taxon>Dothideomycetes incertae sedis</taxon>
        <taxon>Trypetheliales</taxon>
        <taxon>Trypetheliaceae</taxon>
        <taxon>Viridothelium</taxon>
    </lineage>
</organism>
<dbReference type="InterPro" id="IPR056124">
    <property type="entry name" value="DUF7707"/>
</dbReference>
<feature type="region of interest" description="Disordered" evidence="2">
    <location>
        <begin position="155"/>
        <end position="211"/>
    </location>
</feature>
<feature type="coiled-coil region" evidence="1">
    <location>
        <begin position="403"/>
        <end position="443"/>
    </location>
</feature>
<keyword evidence="3" id="KW-1133">Transmembrane helix</keyword>
<dbReference type="AlphaFoldDB" id="A0A6A6HCW2"/>
<feature type="transmembrane region" description="Helical" evidence="3">
    <location>
        <begin position="212"/>
        <end position="239"/>
    </location>
</feature>
<name>A0A6A6HCW2_VIRVR</name>